<evidence type="ECO:0000256" key="15">
    <source>
        <dbReference type="ARBA" id="ARBA00023324"/>
    </source>
</evidence>
<proteinExistence type="inferred from homology"/>
<evidence type="ECO:0000256" key="4">
    <source>
        <dbReference type="ARBA" id="ARBA00012940"/>
    </source>
</evidence>
<keyword evidence="12" id="KW-0630">Potassium</keyword>
<dbReference type="GO" id="GO:0020037">
    <property type="term" value="F:heme binding"/>
    <property type="evidence" value="ECO:0007669"/>
    <property type="project" value="InterPro"/>
</dbReference>
<feature type="domain" description="Plant heme peroxidase family profile" evidence="19">
    <location>
        <begin position="242"/>
        <end position="433"/>
    </location>
</feature>
<evidence type="ECO:0000259" key="19">
    <source>
        <dbReference type="PROSITE" id="PS50873"/>
    </source>
</evidence>
<evidence type="ECO:0000256" key="16">
    <source>
        <dbReference type="ARBA" id="ARBA00047994"/>
    </source>
</evidence>
<evidence type="ECO:0000256" key="9">
    <source>
        <dbReference type="ARBA" id="ARBA00022723"/>
    </source>
</evidence>
<dbReference type="AlphaFoldDB" id="A0AAV8D2U2"/>
<comment type="caution">
    <text evidence="20">The sequence shown here is derived from an EMBL/GenBank/DDBJ whole genome shotgun (WGS) entry which is preliminary data.</text>
</comment>
<keyword evidence="14" id="KW-0408">Iron</keyword>
<dbReference type="PRINTS" id="PR00459">
    <property type="entry name" value="ASPEROXIDASE"/>
</dbReference>
<evidence type="ECO:0000313" key="20">
    <source>
        <dbReference type="EMBL" id="KAJ4761706.1"/>
    </source>
</evidence>
<dbReference type="FunFam" id="1.10.420.10:FF:000005">
    <property type="entry name" value="L-ascorbate peroxidase T, chloroplastic"/>
    <property type="match status" value="1"/>
</dbReference>
<reference evidence="20" key="1">
    <citation type="submission" date="2022-08" db="EMBL/GenBank/DDBJ databases">
        <authorList>
            <person name="Marques A."/>
        </authorList>
    </citation>
    <scope>NUCLEOTIDE SEQUENCE</scope>
    <source>
        <strain evidence="20">RhyPub2mFocal</strain>
        <tissue evidence="20">Leaves</tissue>
    </source>
</reference>
<dbReference type="GO" id="GO:0000302">
    <property type="term" value="P:response to reactive oxygen species"/>
    <property type="evidence" value="ECO:0007669"/>
    <property type="project" value="TreeGrafter"/>
</dbReference>
<keyword evidence="18" id="KW-0472">Membrane</keyword>
<dbReference type="CDD" id="cd00691">
    <property type="entry name" value="ascorbate_peroxidase"/>
    <property type="match status" value="1"/>
</dbReference>
<dbReference type="FunFam" id="1.10.520.10:FF:000007">
    <property type="entry name" value="L-ascorbate peroxidase S chloroplastic/mitochondrial"/>
    <property type="match status" value="1"/>
</dbReference>
<dbReference type="Gene3D" id="1.10.520.10">
    <property type="match status" value="1"/>
</dbReference>
<keyword evidence="21" id="KW-1185">Reference proteome</keyword>
<dbReference type="GO" id="GO:0046872">
    <property type="term" value="F:metal ion binding"/>
    <property type="evidence" value="ECO:0007669"/>
    <property type="project" value="UniProtKB-KW"/>
</dbReference>
<comment type="cofactor">
    <cofactor evidence="1">
        <name>heme b</name>
        <dbReference type="ChEBI" id="CHEBI:60344"/>
    </cofactor>
</comment>
<name>A0AAV8D2U2_9POAL</name>
<evidence type="ECO:0000256" key="11">
    <source>
        <dbReference type="ARBA" id="ARBA00022946"/>
    </source>
</evidence>
<dbReference type="SUPFAM" id="SSF48113">
    <property type="entry name" value="Heme-dependent peroxidases"/>
    <property type="match status" value="1"/>
</dbReference>
<dbReference type="GO" id="GO:0009507">
    <property type="term" value="C:chloroplast"/>
    <property type="evidence" value="ECO:0007669"/>
    <property type="project" value="UniProtKB-SubCell"/>
</dbReference>
<comment type="subcellular location">
    <subcellularLocation>
        <location evidence="2">Plastid</location>
        <location evidence="2">Chloroplast</location>
    </subcellularLocation>
</comment>
<keyword evidence="18" id="KW-1133">Transmembrane helix</keyword>
<dbReference type="InterPro" id="IPR002207">
    <property type="entry name" value="Peroxidase_I"/>
</dbReference>
<dbReference type="Gene3D" id="1.10.420.10">
    <property type="entry name" value="Peroxidase, domain 2"/>
    <property type="match status" value="1"/>
</dbReference>
<evidence type="ECO:0000256" key="1">
    <source>
        <dbReference type="ARBA" id="ARBA00001970"/>
    </source>
</evidence>
<dbReference type="GO" id="GO:0016688">
    <property type="term" value="F:L-ascorbate peroxidase activity"/>
    <property type="evidence" value="ECO:0007669"/>
    <property type="project" value="UniProtKB-EC"/>
</dbReference>
<dbReference type="EC" id="1.11.1.11" evidence="4"/>
<evidence type="ECO:0000256" key="13">
    <source>
        <dbReference type="ARBA" id="ARBA00023002"/>
    </source>
</evidence>
<evidence type="ECO:0000256" key="7">
    <source>
        <dbReference type="ARBA" id="ARBA00022617"/>
    </source>
</evidence>
<dbReference type="Pfam" id="PF00141">
    <property type="entry name" value="peroxidase"/>
    <property type="match status" value="1"/>
</dbReference>
<evidence type="ECO:0000256" key="6">
    <source>
        <dbReference type="ARBA" id="ARBA00022559"/>
    </source>
</evidence>
<comment type="catalytic activity">
    <reaction evidence="16">
        <text>L-ascorbate + H2O2 = L-dehydroascorbate + 2 H2O</text>
        <dbReference type="Rhea" id="RHEA:22996"/>
        <dbReference type="ChEBI" id="CHEBI:15377"/>
        <dbReference type="ChEBI" id="CHEBI:16240"/>
        <dbReference type="ChEBI" id="CHEBI:38290"/>
        <dbReference type="ChEBI" id="CHEBI:58539"/>
        <dbReference type="EC" id="1.11.1.11"/>
    </reaction>
</comment>
<accession>A0AAV8D2U2</accession>
<keyword evidence="15" id="KW-0376">Hydrogen peroxide</keyword>
<feature type="compositionally biased region" description="Basic and acidic residues" evidence="17">
    <location>
        <begin position="323"/>
        <end position="339"/>
    </location>
</feature>
<evidence type="ECO:0000256" key="18">
    <source>
        <dbReference type="SAM" id="Phobius"/>
    </source>
</evidence>
<keyword evidence="8" id="KW-0934">Plastid</keyword>
<dbReference type="GO" id="GO:0042744">
    <property type="term" value="P:hydrogen peroxide catabolic process"/>
    <property type="evidence" value="ECO:0007669"/>
    <property type="project" value="UniProtKB-KW"/>
</dbReference>
<protein>
    <recommendedName>
        <fullName evidence="4">L-ascorbate peroxidase</fullName>
        <ecNumber evidence="4">1.11.1.11</ecNumber>
    </recommendedName>
</protein>
<dbReference type="PROSITE" id="PS50873">
    <property type="entry name" value="PEROXIDASE_4"/>
    <property type="match status" value="1"/>
</dbReference>
<dbReference type="PANTHER" id="PTHR31356:SF1">
    <property type="entry name" value="L-ASCORBATE PEROXIDASE S, CHLOROPLASTIC_MITOCHONDRIAL"/>
    <property type="match status" value="1"/>
</dbReference>
<evidence type="ECO:0000256" key="3">
    <source>
        <dbReference type="ARBA" id="ARBA00006873"/>
    </source>
</evidence>
<evidence type="ECO:0000256" key="2">
    <source>
        <dbReference type="ARBA" id="ARBA00004229"/>
    </source>
</evidence>
<keyword evidence="13" id="KW-0560">Oxidoreductase</keyword>
<dbReference type="PANTHER" id="PTHR31356">
    <property type="entry name" value="THYLAKOID LUMENAL 29 KDA PROTEIN, CHLOROPLASTIC-RELATED"/>
    <property type="match status" value="1"/>
</dbReference>
<dbReference type="InterPro" id="IPR019793">
    <property type="entry name" value="Peroxidases_heam-ligand_BS"/>
</dbReference>
<dbReference type="GO" id="GO:0034599">
    <property type="term" value="P:cellular response to oxidative stress"/>
    <property type="evidence" value="ECO:0007669"/>
    <property type="project" value="InterPro"/>
</dbReference>
<evidence type="ECO:0000256" key="17">
    <source>
        <dbReference type="SAM" id="MobiDB-lite"/>
    </source>
</evidence>
<evidence type="ECO:0000256" key="8">
    <source>
        <dbReference type="ARBA" id="ARBA00022640"/>
    </source>
</evidence>
<keyword evidence="18" id="KW-0812">Transmembrane</keyword>
<organism evidence="20 21">
    <name type="scientific">Rhynchospora pubera</name>
    <dbReference type="NCBI Taxonomy" id="906938"/>
    <lineage>
        <taxon>Eukaryota</taxon>
        <taxon>Viridiplantae</taxon>
        <taxon>Streptophyta</taxon>
        <taxon>Embryophyta</taxon>
        <taxon>Tracheophyta</taxon>
        <taxon>Spermatophyta</taxon>
        <taxon>Magnoliopsida</taxon>
        <taxon>Liliopsida</taxon>
        <taxon>Poales</taxon>
        <taxon>Cyperaceae</taxon>
        <taxon>Cyperoideae</taxon>
        <taxon>Rhynchosporeae</taxon>
        <taxon>Rhynchospora</taxon>
    </lineage>
</organism>
<dbReference type="Proteomes" id="UP001140206">
    <property type="component" value="Chromosome 4"/>
</dbReference>
<dbReference type="PRINTS" id="PR00458">
    <property type="entry name" value="PEROXIDASE"/>
</dbReference>
<evidence type="ECO:0000313" key="21">
    <source>
        <dbReference type="Proteomes" id="UP001140206"/>
    </source>
</evidence>
<keyword evidence="5" id="KW-0150">Chloroplast</keyword>
<keyword evidence="6 20" id="KW-0575">Peroxidase</keyword>
<keyword evidence="7" id="KW-0349">Heme</keyword>
<dbReference type="InterPro" id="IPR044831">
    <property type="entry name" value="Ccp1-like"/>
</dbReference>
<sequence length="499" mass="55220">MTVWTKRIEKLSCSRQRRSVKAQKRRIFPWEKTDTRRLPVGERRLEAAPKPTKWPPSYFLLHSSLKRHLVQGSNHLMAERIASSNSLNSSFRPTAYRAPAVTRSTSLLTPRSSSLSPKCHLSASRSFVSLLSDRALHRASSNSKRRATGSTTVICAASDPVQLKGAKEDIKELLKTTFSHPIMVRLGWHDAGTYDKNIEEWPQRGGANGSLRFEVELKHAANAGLVNALKLIQPIKDKYPGVTYADLFQLASATAIEEAGGPKIPMKYGRVDVSGPEQCPPEGKLPDAGPPSPAQHLRDVFYRMGLNDKEIVALSGAHTLGRSRPERSGWGKPETKYTKDGPGAPGGQSWTVQWLKFDNSYFRDIKEKIDEDLLVLPTDAALFEDPSFKVYAEKYAEDQEAFFKDYAEAHAKLSNLGALFDPPEGISIDDEAKAPTPEPFVAAKYSSGEKELSNSMKQRLRAEYEAIGGSPDKPLKSNYFLNIMLVIAGLAILTSLLGN</sequence>
<comment type="similarity">
    <text evidence="3">Belongs to the peroxidase family. Ascorbate peroxidase subfamily.</text>
</comment>
<keyword evidence="10" id="KW-0106">Calcium</keyword>
<feature type="region of interest" description="Disordered" evidence="17">
    <location>
        <begin position="318"/>
        <end position="345"/>
    </location>
</feature>
<dbReference type="PROSITE" id="PS00435">
    <property type="entry name" value="PEROXIDASE_1"/>
    <property type="match status" value="1"/>
</dbReference>
<gene>
    <name evidence="20" type="ORF">LUZ62_072081</name>
</gene>
<keyword evidence="9" id="KW-0479">Metal-binding</keyword>
<evidence type="ECO:0000256" key="14">
    <source>
        <dbReference type="ARBA" id="ARBA00023004"/>
    </source>
</evidence>
<evidence type="ECO:0000256" key="5">
    <source>
        <dbReference type="ARBA" id="ARBA00022528"/>
    </source>
</evidence>
<dbReference type="InterPro" id="IPR002016">
    <property type="entry name" value="Haem_peroxidase"/>
</dbReference>
<keyword evidence="11" id="KW-0809">Transit peptide</keyword>
<evidence type="ECO:0000256" key="12">
    <source>
        <dbReference type="ARBA" id="ARBA00022958"/>
    </source>
</evidence>
<dbReference type="InterPro" id="IPR010255">
    <property type="entry name" value="Haem_peroxidase_sf"/>
</dbReference>
<evidence type="ECO:0000256" key="10">
    <source>
        <dbReference type="ARBA" id="ARBA00022837"/>
    </source>
</evidence>
<dbReference type="EMBL" id="JAMFTS010000004">
    <property type="protein sequence ID" value="KAJ4761706.1"/>
    <property type="molecule type" value="Genomic_DNA"/>
</dbReference>
<feature type="transmembrane region" description="Helical" evidence="18">
    <location>
        <begin position="479"/>
        <end position="498"/>
    </location>
</feature>